<dbReference type="EMBL" id="JASNQZ010000015">
    <property type="protein sequence ID" value="KAL0945773.1"/>
    <property type="molecule type" value="Genomic_DNA"/>
</dbReference>
<gene>
    <name evidence="4" type="ORF">HGRIS_012062</name>
</gene>
<name>A0ABR3IR57_9AGAR</name>
<protein>
    <submittedName>
        <fullName evidence="4">Uncharacterized protein</fullName>
    </submittedName>
</protein>
<evidence type="ECO:0000259" key="2">
    <source>
        <dbReference type="Pfam" id="PF17733"/>
    </source>
</evidence>
<organism evidence="4 5">
    <name type="scientific">Hohenbuehelia grisea</name>
    <dbReference type="NCBI Taxonomy" id="104357"/>
    <lineage>
        <taxon>Eukaryota</taxon>
        <taxon>Fungi</taxon>
        <taxon>Dikarya</taxon>
        <taxon>Basidiomycota</taxon>
        <taxon>Agaricomycotina</taxon>
        <taxon>Agaricomycetes</taxon>
        <taxon>Agaricomycetidae</taxon>
        <taxon>Agaricales</taxon>
        <taxon>Pleurotineae</taxon>
        <taxon>Pleurotaceae</taxon>
        <taxon>Hohenbuehelia</taxon>
    </lineage>
</organism>
<proteinExistence type="predicted"/>
<evidence type="ECO:0000256" key="1">
    <source>
        <dbReference type="SAM" id="MobiDB-lite"/>
    </source>
</evidence>
<feature type="domain" description="PEX14-like helix-turn-helix" evidence="3">
    <location>
        <begin position="19"/>
        <end position="85"/>
    </location>
</feature>
<evidence type="ECO:0000313" key="4">
    <source>
        <dbReference type="EMBL" id="KAL0945773.1"/>
    </source>
</evidence>
<dbReference type="InterPro" id="IPR058841">
    <property type="entry name" value="HTH_76"/>
</dbReference>
<comment type="caution">
    <text evidence="4">The sequence shown here is derived from an EMBL/GenBank/DDBJ whole genome shotgun (WGS) entry which is preliminary data.</text>
</comment>
<dbReference type="Pfam" id="PF17733">
    <property type="entry name" value="KPWE_dom"/>
    <property type="match status" value="1"/>
</dbReference>
<feature type="compositionally biased region" description="Polar residues" evidence="1">
    <location>
        <begin position="86"/>
        <end position="103"/>
    </location>
</feature>
<keyword evidence="5" id="KW-1185">Reference proteome</keyword>
<feature type="domain" description="Peroxisomal membrane protein PEX14-like KPWE" evidence="2">
    <location>
        <begin position="108"/>
        <end position="138"/>
    </location>
</feature>
<accession>A0ABR3IR57</accession>
<dbReference type="InterPro" id="IPR040554">
    <property type="entry name" value="KPWE_PEX14_dom"/>
</dbReference>
<feature type="region of interest" description="Disordered" evidence="1">
    <location>
        <begin position="78"/>
        <end position="103"/>
    </location>
</feature>
<sequence length="153" mass="16654">MAEQVTEVVDPSVGGSISAIELYAAYPFESDEEFQQGIMSLNASGAFAGLTEESKQESLRRARVFYFNRKTANNLTFDEARDRENSGSTSALSENASASATVPSDESRVLTFAELQELIESGKVDQIPNNRVIPDALNVGIRKRYPASCASIH</sequence>
<dbReference type="Pfam" id="PF25871">
    <property type="entry name" value="HTH_76"/>
    <property type="match status" value="1"/>
</dbReference>
<evidence type="ECO:0000259" key="3">
    <source>
        <dbReference type="Pfam" id="PF25871"/>
    </source>
</evidence>
<reference evidence="5" key="1">
    <citation type="submission" date="2024-06" db="EMBL/GenBank/DDBJ databases">
        <title>Multi-omics analyses provide insights into the biosynthesis of the anticancer antibiotic pleurotin in Hohenbuehelia grisea.</title>
        <authorList>
            <person name="Weaver J.A."/>
            <person name="Alberti F."/>
        </authorList>
    </citation>
    <scope>NUCLEOTIDE SEQUENCE [LARGE SCALE GENOMIC DNA]</scope>
    <source>
        <strain evidence="5">T-177</strain>
    </source>
</reference>
<dbReference type="Proteomes" id="UP001556367">
    <property type="component" value="Unassembled WGS sequence"/>
</dbReference>
<evidence type="ECO:0000313" key="5">
    <source>
        <dbReference type="Proteomes" id="UP001556367"/>
    </source>
</evidence>